<evidence type="ECO:0000313" key="3">
    <source>
        <dbReference type="EMBL" id="MBE1608775.1"/>
    </source>
</evidence>
<protein>
    <recommendedName>
        <fullName evidence="2">Aminoglycoside phosphotransferase domain-containing protein</fullName>
    </recommendedName>
</protein>
<comment type="caution">
    <text evidence="3">The sequence shown here is derived from an EMBL/GenBank/DDBJ whole genome shotgun (WGS) entry which is preliminary data.</text>
</comment>
<dbReference type="EMBL" id="JADBEM010000001">
    <property type="protein sequence ID" value="MBE1608775.1"/>
    <property type="molecule type" value="Genomic_DNA"/>
</dbReference>
<dbReference type="InterPro" id="IPR002575">
    <property type="entry name" value="Aminoglycoside_PTrfase"/>
</dbReference>
<organism evidence="3 4">
    <name type="scientific">Actinopolymorpha pittospori</name>
    <dbReference type="NCBI Taxonomy" id="648752"/>
    <lineage>
        <taxon>Bacteria</taxon>
        <taxon>Bacillati</taxon>
        <taxon>Actinomycetota</taxon>
        <taxon>Actinomycetes</taxon>
        <taxon>Propionibacteriales</taxon>
        <taxon>Actinopolymorphaceae</taxon>
        <taxon>Actinopolymorpha</taxon>
    </lineage>
</organism>
<accession>A0A927RE35</accession>
<evidence type="ECO:0000313" key="4">
    <source>
        <dbReference type="Proteomes" id="UP000638648"/>
    </source>
</evidence>
<evidence type="ECO:0000256" key="1">
    <source>
        <dbReference type="SAM" id="MobiDB-lite"/>
    </source>
</evidence>
<dbReference type="Gene3D" id="3.90.1200.10">
    <property type="match status" value="1"/>
</dbReference>
<dbReference type="AlphaFoldDB" id="A0A927RE35"/>
<feature type="domain" description="Aminoglycoside phosphotransferase" evidence="2">
    <location>
        <begin position="77"/>
        <end position="273"/>
    </location>
</feature>
<dbReference type="Proteomes" id="UP000638648">
    <property type="component" value="Unassembled WGS sequence"/>
</dbReference>
<dbReference type="Gene3D" id="3.30.200.20">
    <property type="entry name" value="Phosphorylase Kinase, domain 1"/>
    <property type="match status" value="1"/>
</dbReference>
<name>A0A927RE35_9ACTN</name>
<sequence>MNSRPPTSIASTSGTPAAATAPSATARTGTRAAGVRLPYDALPHVVRGWVERELGSSVVSAVSQSGGFSPGPAARLVTAGGRRAFVKAVGSALNPDSPRILRAEVAAMRALPELPWLPRVYATYDDGDWIALLLEDVDGREPPHPWVDEDVDLVLGALAELTSALTPTPWPDAPRLEDNSTFSGGWATLSKAPPDDLDPWALAHLDRLATSGERARLLVSGESLVHWDIRADNLLITDAGRVVFVDWAWAAKGAGWVDTAITCLDLVTSGTTVDVDALLARHPLTGDVDPDDVTTLVEAVTGMLTERSRQPAPPGLPTLRTYQRTTADALLAWLRRRRG</sequence>
<keyword evidence="4" id="KW-1185">Reference proteome</keyword>
<proteinExistence type="predicted"/>
<feature type="region of interest" description="Disordered" evidence="1">
    <location>
        <begin position="1"/>
        <end position="30"/>
    </location>
</feature>
<evidence type="ECO:0000259" key="2">
    <source>
        <dbReference type="Pfam" id="PF01636"/>
    </source>
</evidence>
<gene>
    <name evidence="3" type="ORF">HEB94_005623</name>
</gene>
<dbReference type="SUPFAM" id="SSF56112">
    <property type="entry name" value="Protein kinase-like (PK-like)"/>
    <property type="match status" value="1"/>
</dbReference>
<dbReference type="InterPro" id="IPR011009">
    <property type="entry name" value="Kinase-like_dom_sf"/>
</dbReference>
<reference evidence="3" key="1">
    <citation type="submission" date="2020-10" db="EMBL/GenBank/DDBJ databases">
        <title>Sequencing the genomes of 1000 actinobacteria strains.</title>
        <authorList>
            <person name="Klenk H.-P."/>
        </authorList>
    </citation>
    <scope>NUCLEOTIDE SEQUENCE</scope>
    <source>
        <strain evidence="3">DSM 45354</strain>
    </source>
</reference>
<dbReference type="RefSeq" id="WP_192752489.1">
    <property type="nucleotide sequence ID" value="NZ_BAABJL010000172.1"/>
</dbReference>
<dbReference type="Pfam" id="PF01636">
    <property type="entry name" value="APH"/>
    <property type="match status" value="1"/>
</dbReference>